<dbReference type="AlphaFoldDB" id="S7UG49"/>
<evidence type="ECO:0000256" key="1">
    <source>
        <dbReference type="ARBA" id="ARBA00023239"/>
    </source>
</evidence>
<dbReference type="SUPFAM" id="SSF51556">
    <property type="entry name" value="Metallo-dependent hydrolases"/>
    <property type="match status" value="1"/>
</dbReference>
<dbReference type="GO" id="GO:0016787">
    <property type="term" value="F:hydrolase activity"/>
    <property type="evidence" value="ECO:0007669"/>
    <property type="project" value="UniProtKB-KW"/>
</dbReference>
<dbReference type="RefSeq" id="WP_020878755.1">
    <property type="nucleotide sequence ID" value="NZ_ATHJ01000130.1"/>
</dbReference>
<sequence>MKVIDFHVHLASAKHWTPWVTAFVRKNNPGYFERFPDGPAPEEMISHFASQGVRRMVVLAEYAPRCTGVVTNEEVARFCSNHEELTPFASLCMEEDTPYETQARHAVEELGMKGFKLLPSYQYFYPNDPSFFPFYDYMQSKGLPIMVHTGSSVFKGTRIKYADPLLLDDVADEFPELTILMEHGGRPFWYDRAAWLLSRHRNIHIGIAGIATRHLPRHFPNLERYADRFFFGSDWPAIPLDVKGLVERVLALPYSDETKANILHGNAERVLGEVNSKQTALMNS</sequence>
<dbReference type="InterPro" id="IPR032466">
    <property type="entry name" value="Metal_Hydrolase"/>
</dbReference>
<dbReference type="InterPro" id="IPR006680">
    <property type="entry name" value="Amidohydro-rel"/>
</dbReference>
<keyword evidence="3" id="KW-0378">Hydrolase</keyword>
<accession>S7UG49</accession>
<dbReference type="OrthoDB" id="9799024at2"/>
<evidence type="ECO:0000313" key="3">
    <source>
        <dbReference type="EMBL" id="EPR32749.1"/>
    </source>
</evidence>
<dbReference type="EMBL" id="ATHJ01000130">
    <property type="protein sequence ID" value="EPR32749.1"/>
    <property type="molecule type" value="Genomic_DNA"/>
</dbReference>
<dbReference type="eggNOG" id="COG2159">
    <property type="taxonomic scope" value="Bacteria"/>
</dbReference>
<dbReference type="PATRIC" id="fig|1121405.3.peg.4199"/>
<dbReference type="Pfam" id="PF04909">
    <property type="entry name" value="Amidohydro_2"/>
    <property type="match status" value="1"/>
</dbReference>
<keyword evidence="1" id="KW-0456">Lyase</keyword>
<dbReference type="Proteomes" id="UP000014977">
    <property type="component" value="Unassembled WGS sequence"/>
</dbReference>
<protein>
    <submittedName>
        <fullName evidence="3">Amidohydrolase 2</fullName>
    </submittedName>
</protein>
<reference evidence="3 4" key="1">
    <citation type="journal article" date="2013" name="Genome Announc.">
        <title>Draft genome sequences for three mercury-methylating, sulfate-reducing bacteria.</title>
        <authorList>
            <person name="Brown S.D."/>
            <person name="Hurt R.A.Jr."/>
            <person name="Gilmour C.C."/>
            <person name="Elias D.A."/>
        </authorList>
    </citation>
    <scope>NUCLEOTIDE SEQUENCE [LARGE SCALE GENOMIC DNA]</scope>
    <source>
        <strain evidence="3 4">DSM 2059</strain>
    </source>
</reference>
<dbReference type="STRING" id="897.B2D07_12285"/>
<gene>
    <name evidence="3" type="ORF">dsmv_3599</name>
</gene>
<evidence type="ECO:0000313" key="4">
    <source>
        <dbReference type="Proteomes" id="UP000014977"/>
    </source>
</evidence>
<proteinExistence type="predicted"/>
<dbReference type="GO" id="GO:0016831">
    <property type="term" value="F:carboxy-lyase activity"/>
    <property type="evidence" value="ECO:0007669"/>
    <property type="project" value="InterPro"/>
</dbReference>
<dbReference type="PANTHER" id="PTHR21240">
    <property type="entry name" value="2-AMINO-3-CARBOXYLMUCONATE-6-SEMIALDEHYDE DECARBOXYLASE"/>
    <property type="match status" value="1"/>
</dbReference>
<organism evidence="3 4">
    <name type="scientific">Desulfococcus multivorans DSM 2059</name>
    <dbReference type="NCBI Taxonomy" id="1121405"/>
    <lineage>
        <taxon>Bacteria</taxon>
        <taxon>Pseudomonadati</taxon>
        <taxon>Thermodesulfobacteriota</taxon>
        <taxon>Desulfobacteria</taxon>
        <taxon>Desulfobacterales</taxon>
        <taxon>Desulfococcaceae</taxon>
        <taxon>Desulfococcus</taxon>
    </lineage>
</organism>
<dbReference type="InterPro" id="IPR032465">
    <property type="entry name" value="ACMSD"/>
</dbReference>
<feature type="domain" description="Amidohydrolase-related" evidence="2">
    <location>
        <begin position="4"/>
        <end position="272"/>
    </location>
</feature>
<keyword evidence="4" id="KW-1185">Reference proteome</keyword>
<evidence type="ECO:0000259" key="2">
    <source>
        <dbReference type="Pfam" id="PF04909"/>
    </source>
</evidence>
<comment type="caution">
    <text evidence="3">The sequence shown here is derived from an EMBL/GenBank/DDBJ whole genome shotgun (WGS) entry which is preliminary data.</text>
</comment>
<name>S7UG49_DESML</name>
<dbReference type="Gene3D" id="3.20.20.140">
    <property type="entry name" value="Metal-dependent hydrolases"/>
    <property type="match status" value="1"/>
</dbReference>
<dbReference type="CDD" id="cd01292">
    <property type="entry name" value="metallo-dependent_hydrolases"/>
    <property type="match status" value="1"/>
</dbReference>